<dbReference type="Gene3D" id="2.60.40.3330">
    <property type="match status" value="1"/>
</dbReference>
<accession>A0A0N4W7P8</accession>
<keyword evidence="1" id="KW-0812">Transmembrane</keyword>
<proteinExistence type="predicted"/>
<dbReference type="OMA" id="DDIWIEM"/>
<gene>
    <name evidence="2" type="ORF">HPLM_LOCUS6165</name>
</gene>
<evidence type="ECO:0000313" key="3">
    <source>
        <dbReference type="Proteomes" id="UP000268014"/>
    </source>
</evidence>
<feature type="transmembrane region" description="Helical" evidence="1">
    <location>
        <begin position="26"/>
        <end position="43"/>
    </location>
</feature>
<sequence length="155" mass="18109">MVRLPFVVNLISQTHPGKQIPKHTHFTMFGIIFLVILIGGVSARKTQLEVEGRFLCDDDRINWAVYAELRERNVILDESLDWVNVKANNRFRLRGFVDDSTNEPYLVIRHTCRGEKDEIIVNFGKKYDDIWIEMGDVDLNDPLLQKSLRTKYETD</sequence>
<dbReference type="Proteomes" id="UP000268014">
    <property type="component" value="Unassembled WGS sequence"/>
</dbReference>
<organism evidence="4">
    <name type="scientific">Haemonchus placei</name>
    <name type="common">Barber's pole worm</name>
    <dbReference type="NCBI Taxonomy" id="6290"/>
    <lineage>
        <taxon>Eukaryota</taxon>
        <taxon>Metazoa</taxon>
        <taxon>Ecdysozoa</taxon>
        <taxon>Nematoda</taxon>
        <taxon>Chromadorea</taxon>
        <taxon>Rhabditida</taxon>
        <taxon>Rhabditina</taxon>
        <taxon>Rhabditomorpha</taxon>
        <taxon>Strongyloidea</taxon>
        <taxon>Trichostrongylidae</taxon>
        <taxon>Haemonchus</taxon>
    </lineage>
</organism>
<name>A0A0N4W7P8_HAEPC</name>
<evidence type="ECO:0000313" key="4">
    <source>
        <dbReference type="WBParaSite" id="HPLM_0000617301-mRNA-1"/>
    </source>
</evidence>
<dbReference type="AlphaFoldDB" id="A0A0N4W7P8"/>
<reference evidence="4" key="1">
    <citation type="submission" date="2017-02" db="UniProtKB">
        <authorList>
            <consortium name="WormBaseParasite"/>
        </authorList>
    </citation>
    <scope>IDENTIFICATION</scope>
</reference>
<reference evidence="2 3" key="2">
    <citation type="submission" date="2018-11" db="EMBL/GenBank/DDBJ databases">
        <authorList>
            <consortium name="Pathogen Informatics"/>
        </authorList>
    </citation>
    <scope>NUCLEOTIDE SEQUENCE [LARGE SCALE GENOMIC DNA]</scope>
    <source>
        <strain evidence="2 3">MHpl1</strain>
    </source>
</reference>
<dbReference type="WBParaSite" id="HPLM_0000617301-mRNA-1">
    <property type="protein sequence ID" value="HPLM_0000617301-mRNA-1"/>
    <property type="gene ID" value="HPLM_0000617301"/>
</dbReference>
<dbReference type="InterPro" id="IPR038479">
    <property type="entry name" value="Transthyretin-like_sf"/>
</dbReference>
<keyword evidence="1" id="KW-0472">Membrane</keyword>
<evidence type="ECO:0000256" key="1">
    <source>
        <dbReference type="SAM" id="Phobius"/>
    </source>
</evidence>
<dbReference type="EMBL" id="UZAF01016448">
    <property type="protein sequence ID" value="VDO28160.1"/>
    <property type="molecule type" value="Genomic_DNA"/>
</dbReference>
<keyword evidence="3" id="KW-1185">Reference proteome</keyword>
<dbReference type="OrthoDB" id="5773467at2759"/>
<keyword evidence="1" id="KW-1133">Transmembrane helix</keyword>
<protein>
    <submittedName>
        <fullName evidence="4">Transthyretin-like family protein</fullName>
    </submittedName>
</protein>
<evidence type="ECO:0000313" key="2">
    <source>
        <dbReference type="EMBL" id="VDO28160.1"/>
    </source>
</evidence>